<feature type="compositionally biased region" description="Acidic residues" evidence="1">
    <location>
        <begin position="379"/>
        <end position="396"/>
    </location>
</feature>
<dbReference type="Pfam" id="PF00855">
    <property type="entry name" value="PWWP"/>
    <property type="match status" value="1"/>
</dbReference>
<name>A0A0K9Q2N3_ZOSMR</name>
<feature type="region of interest" description="Disordered" evidence="1">
    <location>
        <begin position="372"/>
        <end position="396"/>
    </location>
</feature>
<feature type="region of interest" description="Disordered" evidence="1">
    <location>
        <begin position="288"/>
        <end position="311"/>
    </location>
</feature>
<evidence type="ECO:0000313" key="3">
    <source>
        <dbReference type="EMBL" id="KMZ74695.1"/>
    </source>
</evidence>
<evidence type="ECO:0000259" key="2">
    <source>
        <dbReference type="PROSITE" id="PS50812"/>
    </source>
</evidence>
<feature type="region of interest" description="Disordered" evidence="1">
    <location>
        <begin position="328"/>
        <end position="348"/>
    </location>
</feature>
<dbReference type="InterPro" id="IPR000313">
    <property type="entry name" value="PWWP_dom"/>
</dbReference>
<evidence type="ECO:0000256" key="1">
    <source>
        <dbReference type="SAM" id="MobiDB-lite"/>
    </source>
</evidence>
<feature type="compositionally biased region" description="Low complexity" evidence="1">
    <location>
        <begin position="288"/>
        <end position="304"/>
    </location>
</feature>
<dbReference type="CDD" id="cd05162">
    <property type="entry name" value="PWWP"/>
    <property type="match status" value="1"/>
</dbReference>
<organism evidence="3 4">
    <name type="scientific">Zostera marina</name>
    <name type="common">Eelgrass</name>
    <dbReference type="NCBI Taxonomy" id="29655"/>
    <lineage>
        <taxon>Eukaryota</taxon>
        <taxon>Viridiplantae</taxon>
        <taxon>Streptophyta</taxon>
        <taxon>Embryophyta</taxon>
        <taxon>Tracheophyta</taxon>
        <taxon>Spermatophyta</taxon>
        <taxon>Magnoliopsida</taxon>
        <taxon>Liliopsida</taxon>
        <taxon>Zosteraceae</taxon>
        <taxon>Zostera</taxon>
    </lineage>
</organism>
<gene>
    <name evidence="3" type="ORF">ZOSMA_123G00430</name>
</gene>
<dbReference type="Proteomes" id="UP000036987">
    <property type="component" value="Unassembled WGS sequence"/>
</dbReference>
<feature type="compositionally biased region" description="Basic residues" evidence="1">
    <location>
        <begin position="734"/>
        <end position="748"/>
    </location>
</feature>
<dbReference type="PANTHER" id="PTHR33697">
    <property type="entry name" value="T17B22.17 PROTEIN-RELATED"/>
    <property type="match status" value="1"/>
</dbReference>
<dbReference type="OrthoDB" id="1908535at2759"/>
<dbReference type="PROSITE" id="PS50812">
    <property type="entry name" value="PWWP"/>
    <property type="match status" value="1"/>
</dbReference>
<feature type="domain" description="PWWP" evidence="2">
    <location>
        <begin position="18"/>
        <end position="80"/>
    </location>
</feature>
<dbReference type="AlphaFoldDB" id="A0A0K9Q2N3"/>
<feature type="region of interest" description="Disordered" evidence="1">
    <location>
        <begin position="558"/>
        <end position="583"/>
    </location>
</feature>
<dbReference type="InterPro" id="IPR044679">
    <property type="entry name" value="PWWP2-like"/>
</dbReference>
<keyword evidence="4" id="KW-1185">Reference proteome</keyword>
<feature type="region of interest" description="Disordered" evidence="1">
    <location>
        <begin position="726"/>
        <end position="778"/>
    </location>
</feature>
<accession>A0A0K9Q2N3</accession>
<dbReference type="SUPFAM" id="SSF63748">
    <property type="entry name" value="Tudor/PWWP/MBT"/>
    <property type="match status" value="1"/>
</dbReference>
<sequence>MGASEGSEGGIGAGECGVGTIVWVRRRNGSWWPGRILGQDELSASHLMSPRSGTPVKLLGREDASVDWYNLEKSKRVKSFRCGEFDSCIERAEASQGAPIKKREKYARREDAILHALELEKQMIERRKQKFGSNSVKPNAVFSSGNHLKNNESANHGRFVPKSQLLSRKVGSSETGISSPFYSQKGGKRSIWEAGTSETLPRMRGLQDFGLRSAHSKKKDDASLGNECTHNSFLVESHGRAFPGSMQGMEGIPNVISSKNYLPLKKRRAQGGLNEEFITKRRDRRRPLVQVLQSSAKLSSSQSLPTNDDSVSGNMQVEGDHAITIFNVERPTSDNPPDDSNTSLDHVGYSSDQMQISPVLRRCPVGTLVEENTSSGFNEADDSDSAEEACSDEDADTEDDGFLYQGYTQPMPSVTKKIGRYVEDDSLISFPDQDNDESFLSGYRYPQMPQYHRRQTAGISSDLGVSKWNMKGKRNIRNLTKRQMESMDEMPNHIYRRSINGSPYESKRRTMKSSRGRVIRERFYQKYDSINGSDFIEVDLNPQSASYRKHKFSSILKGSSGYQRDGDINDSDEEPPDMSPSRWEAEGDQFDQYYARHISGGIEWVDIDLKVQASYQGERVPLVSLMSRMNGKAIIGHPVQIETLEDGSTNELIIRNDSLEDHDSIEGNETPPTVWRTGRRTAMQRVPHPHPLPAALKNKEAESVLYSDPENKPPFKKPYAVHLDNQTGLTKKSLNSHRAMKNQKKPSKKASLSNQKVRKLSSFATQQKLGRGQGMDGKLANKDVSILDDLITIRSSVPMVTCVPVKVVCSRILEAVGRSPSAVTTQRVLLSATSENNLHD</sequence>
<protein>
    <submittedName>
        <fullName evidence="3">Tudor/PWWP/MBT superfamily protein</fullName>
    </submittedName>
</protein>
<dbReference type="OMA" id="CQVNESE"/>
<dbReference type="Gene3D" id="2.30.30.140">
    <property type="match status" value="1"/>
</dbReference>
<reference evidence="4" key="1">
    <citation type="journal article" date="2016" name="Nature">
        <title>The genome of the seagrass Zostera marina reveals angiosperm adaptation to the sea.</title>
        <authorList>
            <person name="Olsen J.L."/>
            <person name="Rouze P."/>
            <person name="Verhelst B."/>
            <person name="Lin Y.-C."/>
            <person name="Bayer T."/>
            <person name="Collen J."/>
            <person name="Dattolo E."/>
            <person name="De Paoli E."/>
            <person name="Dittami S."/>
            <person name="Maumus F."/>
            <person name="Michel G."/>
            <person name="Kersting A."/>
            <person name="Lauritano C."/>
            <person name="Lohaus R."/>
            <person name="Toepel M."/>
            <person name="Tonon T."/>
            <person name="Vanneste K."/>
            <person name="Amirebrahimi M."/>
            <person name="Brakel J."/>
            <person name="Bostroem C."/>
            <person name="Chovatia M."/>
            <person name="Grimwood J."/>
            <person name="Jenkins J.W."/>
            <person name="Jueterbock A."/>
            <person name="Mraz A."/>
            <person name="Stam W.T."/>
            <person name="Tice H."/>
            <person name="Bornberg-Bauer E."/>
            <person name="Green P.J."/>
            <person name="Pearson G.A."/>
            <person name="Procaccini G."/>
            <person name="Duarte C.M."/>
            <person name="Schmutz J."/>
            <person name="Reusch T.B.H."/>
            <person name="Van de Peer Y."/>
        </authorList>
    </citation>
    <scope>NUCLEOTIDE SEQUENCE [LARGE SCALE GENOMIC DNA]</scope>
    <source>
        <strain evidence="4">cv. Finnish</strain>
    </source>
</reference>
<evidence type="ECO:0000313" key="4">
    <source>
        <dbReference type="Proteomes" id="UP000036987"/>
    </source>
</evidence>
<dbReference type="PANTHER" id="PTHR33697:SF2">
    <property type="entry name" value="T17B22.17 PROTEIN"/>
    <property type="match status" value="1"/>
</dbReference>
<dbReference type="EMBL" id="LFYR01000252">
    <property type="protein sequence ID" value="KMZ74695.1"/>
    <property type="molecule type" value="Genomic_DNA"/>
</dbReference>
<proteinExistence type="predicted"/>
<comment type="caution">
    <text evidence="3">The sequence shown here is derived from an EMBL/GenBank/DDBJ whole genome shotgun (WGS) entry which is preliminary data.</text>
</comment>
<feature type="compositionally biased region" description="Polar residues" evidence="1">
    <location>
        <begin position="333"/>
        <end position="348"/>
    </location>
</feature>